<evidence type="ECO:0000313" key="3">
    <source>
        <dbReference type="Proteomes" id="UP001205920"/>
    </source>
</evidence>
<protein>
    <submittedName>
        <fullName evidence="2">HNH endonuclease</fullName>
    </submittedName>
</protein>
<comment type="caution">
    <text evidence="2">The sequence shown here is derived from an EMBL/GenBank/DDBJ whole genome shotgun (WGS) entry which is preliminary data.</text>
</comment>
<dbReference type="Proteomes" id="UP001205920">
    <property type="component" value="Unassembled WGS sequence"/>
</dbReference>
<sequence length="211" mass="24205">MRVYLTLLLILTIAYAPFPTGFSRIDAPTTRQRVTIIGYERDNFGPGWQRHATGCTTREHAMAYAFEQPNCNVPHRQWEPVDAIDPYTRERIRPKDVELDHLFPLSAAWDMGAFAWSDEQRLRFANDPHNLIVTSSKANQQKSDMLPSEWMPPSIPQQCAYARQLARVANMYDLRVTTNDLRTMRRACKGWRGVAAHLIGIGMFPTTNSPR</sequence>
<dbReference type="RefSeq" id="WP_070362652.1">
    <property type="nucleotide sequence ID" value="NZ_JAEUWV010000003.1"/>
</dbReference>
<dbReference type="PANTHER" id="PTHR24094:SF15">
    <property type="entry name" value="AMP-DEPENDENT SYNTHETASE_LIGASE DOMAIN-CONTAINING PROTEIN-RELATED"/>
    <property type="match status" value="1"/>
</dbReference>
<dbReference type="PANTHER" id="PTHR24094">
    <property type="entry name" value="SECRETED PROTEIN"/>
    <property type="match status" value="1"/>
</dbReference>
<organism evidence="2 3">
    <name type="scientific">Corynebacterium lipophilum</name>
    <dbReference type="NCBI Taxonomy" id="2804918"/>
    <lineage>
        <taxon>Bacteria</taxon>
        <taxon>Bacillati</taxon>
        <taxon>Actinomycetota</taxon>
        <taxon>Actinomycetes</taxon>
        <taxon>Mycobacteriales</taxon>
        <taxon>Corynebacteriaceae</taxon>
        <taxon>Corynebacterium</taxon>
    </lineage>
</organism>
<keyword evidence="3" id="KW-1185">Reference proteome</keyword>
<name>A0AAW5HUD0_9CORY</name>
<dbReference type="EMBL" id="JAEUWV010000003">
    <property type="protein sequence ID" value="MCO6394048.1"/>
    <property type="molecule type" value="Genomic_DNA"/>
</dbReference>
<gene>
    <name evidence="2" type="ORF">JMN37_03465</name>
</gene>
<keyword evidence="2" id="KW-0540">Nuclease</keyword>
<reference evidence="2 3" key="1">
    <citation type="submission" date="2021-01" db="EMBL/GenBank/DDBJ databases">
        <title>Identification and Characterization of Corynebacterium sp.</title>
        <authorList>
            <person name="Luo Q."/>
            <person name="Qu P."/>
            <person name="Chen Q."/>
        </authorList>
    </citation>
    <scope>NUCLEOTIDE SEQUENCE [LARGE SCALE GENOMIC DNA]</scope>
    <source>
        <strain evidence="2 3">MC-18</strain>
    </source>
</reference>
<dbReference type="InterPro" id="IPR011089">
    <property type="entry name" value="GmrSD_C"/>
</dbReference>
<dbReference type="Pfam" id="PF07510">
    <property type="entry name" value="GmrSD_C"/>
    <property type="match status" value="1"/>
</dbReference>
<dbReference type="GO" id="GO:0004519">
    <property type="term" value="F:endonuclease activity"/>
    <property type="evidence" value="ECO:0007669"/>
    <property type="project" value="UniProtKB-KW"/>
</dbReference>
<dbReference type="AlphaFoldDB" id="A0AAW5HUD0"/>
<proteinExistence type="predicted"/>
<keyword evidence="2" id="KW-0255">Endonuclease</keyword>
<dbReference type="Gene3D" id="1.10.30.50">
    <property type="match status" value="1"/>
</dbReference>
<keyword evidence="2" id="KW-0378">Hydrolase</keyword>
<accession>A0AAW5HUD0</accession>
<feature type="domain" description="GmrSD restriction endonucleases C-terminal" evidence="1">
    <location>
        <begin position="89"/>
        <end position="184"/>
    </location>
</feature>
<evidence type="ECO:0000313" key="2">
    <source>
        <dbReference type="EMBL" id="MCO6394048.1"/>
    </source>
</evidence>
<evidence type="ECO:0000259" key="1">
    <source>
        <dbReference type="Pfam" id="PF07510"/>
    </source>
</evidence>